<gene>
    <name evidence="1" type="ORF">LCGC14_1643330</name>
</gene>
<accession>A0A0F9HYW2</accession>
<proteinExistence type="predicted"/>
<comment type="caution">
    <text evidence="1">The sequence shown here is derived from an EMBL/GenBank/DDBJ whole genome shotgun (WGS) entry which is preliminary data.</text>
</comment>
<evidence type="ECO:0000313" key="1">
    <source>
        <dbReference type="EMBL" id="KKM20646.1"/>
    </source>
</evidence>
<name>A0A0F9HYW2_9ZZZZ</name>
<sequence>MKNDTDYESAIEYYPEAFPCGSCKKPTHGIVADGMPLRICNDCAVPTETIHSGEETFYRDADGSVSLA</sequence>
<protein>
    <submittedName>
        <fullName evidence="1">Uncharacterized protein</fullName>
    </submittedName>
</protein>
<dbReference type="AlphaFoldDB" id="A0A0F9HYW2"/>
<organism evidence="1">
    <name type="scientific">marine sediment metagenome</name>
    <dbReference type="NCBI Taxonomy" id="412755"/>
    <lineage>
        <taxon>unclassified sequences</taxon>
        <taxon>metagenomes</taxon>
        <taxon>ecological metagenomes</taxon>
    </lineage>
</organism>
<dbReference type="EMBL" id="LAZR01013721">
    <property type="protein sequence ID" value="KKM20646.1"/>
    <property type="molecule type" value="Genomic_DNA"/>
</dbReference>
<reference evidence="1" key="1">
    <citation type="journal article" date="2015" name="Nature">
        <title>Complex archaea that bridge the gap between prokaryotes and eukaryotes.</title>
        <authorList>
            <person name="Spang A."/>
            <person name="Saw J.H."/>
            <person name="Jorgensen S.L."/>
            <person name="Zaremba-Niedzwiedzka K."/>
            <person name="Martijn J."/>
            <person name="Lind A.E."/>
            <person name="van Eijk R."/>
            <person name="Schleper C."/>
            <person name="Guy L."/>
            <person name="Ettema T.J."/>
        </authorList>
    </citation>
    <scope>NUCLEOTIDE SEQUENCE</scope>
</reference>